<name>A0A1V0N5H8_9ARCH</name>
<dbReference type="GeneID" id="31676971"/>
<dbReference type="SUPFAM" id="SSF51161">
    <property type="entry name" value="Trimeric LpxA-like enzymes"/>
    <property type="match status" value="1"/>
</dbReference>
<dbReference type="KEGG" id="fai:FAD_1478"/>
<dbReference type="RefSeq" id="WP_009886584.1">
    <property type="nucleotide sequence ID" value="NZ_CP015363.1"/>
</dbReference>
<dbReference type="InterPro" id="IPR050484">
    <property type="entry name" value="Transf_Hexapept/Carb_Anhydrase"/>
</dbReference>
<dbReference type="EMBL" id="CP015363">
    <property type="protein sequence ID" value="ARD85336.1"/>
    <property type="molecule type" value="Genomic_DNA"/>
</dbReference>
<dbReference type="Proteomes" id="UP000192050">
    <property type="component" value="Chromosome"/>
</dbReference>
<dbReference type="PANTHER" id="PTHR13061:SF29">
    <property type="entry name" value="GAMMA CARBONIC ANHYDRASE-LIKE 1, MITOCHONDRIAL-RELATED"/>
    <property type="match status" value="1"/>
</dbReference>
<dbReference type="InterPro" id="IPR011004">
    <property type="entry name" value="Trimer_LpxA-like_sf"/>
</dbReference>
<proteinExistence type="predicted"/>
<reference evidence="1 2" key="1">
    <citation type="submission" date="2011-10" db="EMBL/GenBank/DDBJ databases">
        <title>Metabolic and evolutionary patterns in the extreme acidophile Ferroplasma acidiphilum.</title>
        <authorList>
            <person name="Golyshina O.V."/>
            <person name="Kozyavkin S.A."/>
            <person name="Tatusov R.L."/>
            <person name="Slesarev A.I."/>
            <person name="Golyshin P.N."/>
        </authorList>
    </citation>
    <scope>NUCLEOTIDE SEQUENCE [LARGE SCALE GENOMIC DNA]</scope>
    <source>
        <strain evidence="2">Y</strain>
    </source>
</reference>
<dbReference type="PANTHER" id="PTHR13061">
    <property type="entry name" value="DYNACTIN SUBUNIT P25"/>
    <property type="match status" value="1"/>
</dbReference>
<gene>
    <name evidence="1" type="ORF">FAD_1478</name>
</gene>
<dbReference type="OrthoDB" id="10940at2157"/>
<dbReference type="GeneID" id="16024709"/>
<dbReference type="AlphaFoldDB" id="A0A1V0N5H8"/>
<dbReference type="CDD" id="cd04645">
    <property type="entry name" value="LbH_gamma_CA_like"/>
    <property type="match status" value="1"/>
</dbReference>
<dbReference type="InterPro" id="IPR047324">
    <property type="entry name" value="LbH_gamma_CA-like"/>
</dbReference>
<keyword evidence="2" id="KW-1185">Reference proteome</keyword>
<protein>
    <submittedName>
        <fullName evidence="1">Ferripyochelin binding protein</fullName>
    </submittedName>
</protein>
<organism evidence="1 2">
    <name type="scientific">Ferroplasma acidiphilum</name>
    <dbReference type="NCBI Taxonomy" id="74969"/>
    <lineage>
        <taxon>Archaea</taxon>
        <taxon>Methanobacteriati</taxon>
        <taxon>Thermoplasmatota</taxon>
        <taxon>Thermoplasmata</taxon>
        <taxon>Thermoplasmatales</taxon>
        <taxon>Ferroplasmaceae</taxon>
        <taxon>Ferroplasma</taxon>
    </lineage>
</organism>
<dbReference type="Gene3D" id="2.160.10.10">
    <property type="entry name" value="Hexapeptide repeat proteins"/>
    <property type="match status" value="1"/>
</dbReference>
<evidence type="ECO:0000313" key="1">
    <source>
        <dbReference type="EMBL" id="ARD85336.1"/>
    </source>
</evidence>
<sequence length="170" mass="18216">MIKVGKGLYVADTAVIIGNVTVGDNVTIMDSAVIRADQNSIKIGDNSNIQDNATIHVDLDCETVIGKNVSVGHNAIVHGAIVDDDVLVGMGAIVLNKAHLRPGTVVAAGTVIPENFESDGNCMIAGVPGKVKRTGEQYFTMAHLNSLEYLKLNKDFREGKYEIMKGNRHE</sequence>
<accession>A0A1V0N5H8</accession>
<dbReference type="STRING" id="74969.FAD_1478"/>
<evidence type="ECO:0000313" key="2">
    <source>
        <dbReference type="Proteomes" id="UP000192050"/>
    </source>
</evidence>